<feature type="transmembrane region" description="Helical" evidence="2">
    <location>
        <begin position="58"/>
        <end position="78"/>
    </location>
</feature>
<evidence type="ECO:0000313" key="5">
    <source>
        <dbReference type="Proteomes" id="UP001597508"/>
    </source>
</evidence>
<dbReference type="RefSeq" id="WP_379666271.1">
    <property type="nucleotide sequence ID" value="NZ_JBHULH010000004.1"/>
</dbReference>
<dbReference type="Proteomes" id="UP001597508">
    <property type="component" value="Unassembled WGS sequence"/>
</dbReference>
<dbReference type="Pfam" id="PF07766">
    <property type="entry name" value="LETM1_RBD"/>
    <property type="match status" value="1"/>
</dbReference>
<protein>
    <submittedName>
        <fullName evidence="4">LETM1 domain-containing protein</fullName>
    </submittedName>
</protein>
<dbReference type="EMBL" id="JBHULH010000004">
    <property type="protein sequence ID" value="MFD2567561.1"/>
    <property type="molecule type" value="Genomic_DNA"/>
</dbReference>
<keyword evidence="5" id="KW-1185">Reference proteome</keyword>
<gene>
    <name evidence="4" type="ORF">ACFSRZ_09275</name>
</gene>
<accession>A0ABW5LUV5</accession>
<name>A0ABW5LUV5_9FLAO</name>
<keyword evidence="2" id="KW-0812">Transmembrane</keyword>
<proteinExistence type="predicted"/>
<evidence type="ECO:0000256" key="1">
    <source>
        <dbReference type="SAM" id="Coils"/>
    </source>
</evidence>
<evidence type="ECO:0000256" key="2">
    <source>
        <dbReference type="SAM" id="Phobius"/>
    </source>
</evidence>
<sequence>MSTVEEIKELLQKNKQRLNKELEQSKEAMALIKKSTYTTLTDEEKEKVKVQLLDICKAIPAFAVFMLPGGALLLPLLIKLIPDILPSAFREDEEASS</sequence>
<keyword evidence="2" id="KW-0472">Membrane</keyword>
<keyword evidence="1" id="KW-0175">Coiled coil</keyword>
<feature type="domain" description="Letm1 RBD" evidence="3">
    <location>
        <begin position="40"/>
        <end position="94"/>
    </location>
</feature>
<feature type="coiled-coil region" evidence="1">
    <location>
        <begin position="1"/>
        <end position="35"/>
    </location>
</feature>
<evidence type="ECO:0000259" key="3">
    <source>
        <dbReference type="Pfam" id="PF07766"/>
    </source>
</evidence>
<reference evidence="5" key="1">
    <citation type="journal article" date="2019" name="Int. J. Syst. Evol. Microbiol.">
        <title>The Global Catalogue of Microorganisms (GCM) 10K type strain sequencing project: providing services to taxonomists for standard genome sequencing and annotation.</title>
        <authorList>
            <consortium name="The Broad Institute Genomics Platform"/>
            <consortium name="The Broad Institute Genome Sequencing Center for Infectious Disease"/>
            <person name="Wu L."/>
            <person name="Ma J."/>
        </authorList>
    </citation>
    <scope>NUCLEOTIDE SEQUENCE [LARGE SCALE GENOMIC DNA]</scope>
    <source>
        <strain evidence="5">KCTC 52127</strain>
    </source>
</reference>
<comment type="caution">
    <text evidence="4">The sequence shown here is derived from an EMBL/GenBank/DDBJ whole genome shotgun (WGS) entry which is preliminary data.</text>
</comment>
<dbReference type="InterPro" id="IPR033122">
    <property type="entry name" value="LETM1-like_RBD"/>
</dbReference>
<keyword evidence="2" id="KW-1133">Transmembrane helix</keyword>
<evidence type="ECO:0000313" key="4">
    <source>
        <dbReference type="EMBL" id="MFD2567561.1"/>
    </source>
</evidence>
<organism evidence="4 5">
    <name type="scientific">Pseudotenacibaculum haliotis</name>
    <dbReference type="NCBI Taxonomy" id="1862138"/>
    <lineage>
        <taxon>Bacteria</taxon>
        <taxon>Pseudomonadati</taxon>
        <taxon>Bacteroidota</taxon>
        <taxon>Flavobacteriia</taxon>
        <taxon>Flavobacteriales</taxon>
        <taxon>Flavobacteriaceae</taxon>
        <taxon>Pseudotenacibaculum</taxon>
    </lineage>
</organism>